<dbReference type="AlphaFoldDB" id="A0A918RE40"/>
<proteinExistence type="predicted"/>
<evidence type="ECO:0000313" key="2">
    <source>
        <dbReference type="Proteomes" id="UP000634660"/>
    </source>
</evidence>
<reference evidence="1" key="1">
    <citation type="journal article" date="2014" name="Int. J. Syst. Evol. Microbiol.">
        <title>Complete genome sequence of Corynebacterium casei LMG S-19264T (=DSM 44701T), isolated from a smear-ripened cheese.</title>
        <authorList>
            <consortium name="US DOE Joint Genome Institute (JGI-PGF)"/>
            <person name="Walter F."/>
            <person name="Albersmeier A."/>
            <person name="Kalinowski J."/>
            <person name="Ruckert C."/>
        </authorList>
    </citation>
    <scope>NUCLEOTIDE SEQUENCE</scope>
    <source>
        <strain evidence="1">JCM 4834</strain>
    </source>
</reference>
<evidence type="ECO:0000313" key="1">
    <source>
        <dbReference type="EMBL" id="GGZ94969.1"/>
    </source>
</evidence>
<protein>
    <submittedName>
        <fullName evidence="1">Uncharacterized protein</fullName>
    </submittedName>
</protein>
<dbReference type="EMBL" id="BMVX01000038">
    <property type="protein sequence ID" value="GGZ94969.1"/>
    <property type="molecule type" value="Genomic_DNA"/>
</dbReference>
<organism evidence="1 2">
    <name type="scientific">Streptomyces subrutilus</name>
    <dbReference type="NCBI Taxonomy" id="36818"/>
    <lineage>
        <taxon>Bacteria</taxon>
        <taxon>Bacillati</taxon>
        <taxon>Actinomycetota</taxon>
        <taxon>Actinomycetes</taxon>
        <taxon>Kitasatosporales</taxon>
        <taxon>Streptomycetaceae</taxon>
        <taxon>Streptomyces</taxon>
    </lineage>
</organism>
<name>A0A918RE40_9ACTN</name>
<gene>
    <name evidence="1" type="ORF">GCM10010371_63550</name>
</gene>
<dbReference type="Proteomes" id="UP000634660">
    <property type="component" value="Unassembled WGS sequence"/>
</dbReference>
<dbReference type="RefSeq" id="WP_189829113.1">
    <property type="nucleotide sequence ID" value="NZ_BMVX01000038.1"/>
</dbReference>
<reference evidence="1" key="2">
    <citation type="submission" date="2020-09" db="EMBL/GenBank/DDBJ databases">
        <authorList>
            <person name="Sun Q."/>
            <person name="Ohkuma M."/>
        </authorList>
    </citation>
    <scope>NUCLEOTIDE SEQUENCE</scope>
    <source>
        <strain evidence="1">JCM 4834</strain>
    </source>
</reference>
<accession>A0A918RE40</accession>
<comment type="caution">
    <text evidence="1">The sequence shown here is derived from an EMBL/GenBank/DDBJ whole genome shotgun (WGS) entry which is preliminary data.</text>
</comment>
<sequence length="72" mass="8099">MPFHIRLRFGPPSSTAVTGTWHSEATAERKFRGFIGRYGSQADVRIELVEDGPQGEHTVRSWTRERGEVEGA</sequence>